<evidence type="ECO:0000313" key="1">
    <source>
        <dbReference type="EMBL" id="RNA15263.1"/>
    </source>
</evidence>
<dbReference type="InterPro" id="IPR013320">
    <property type="entry name" value="ConA-like_dom_sf"/>
</dbReference>
<protein>
    <submittedName>
        <fullName evidence="1">Glycoside hydrolase</fullName>
    </submittedName>
</protein>
<dbReference type="Gene3D" id="2.60.120.200">
    <property type="match status" value="1"/>
</dbReference>
<dbReference type="GO" id="GO:0016787">
    <property type="term" value="F:hydrolase activity"/>
    <property type="evidence" value="ECO:0007669"/>
    <property type="project" value="UniProtKB-KW"/>
</dbReference>
<evidence type="ECO:0000313" key="2">
    <source>
        <dbReference type="Proteomes" id="UP000276133"/>
    </source>
</evidence>
<dbReference type="Pfam" id="PF13385">
    <property type="entry name" value="Laminin_G_3"/>
    <property type="match status" value="1"/>
</dbReference>
<gene>
    <name evidence="1" type="ORF">BpHYR1_013201</name>
</gene>
<feature type="non-terminal residue" evidence="1">
    <location>
        <position position="1"/>
    </location>
</feature>
<organism evidence="1 2">
    <name type="scientific">Brachionus plicatilis</name>
    <name type="common">Marine rotifer</name>
    <name type="synonym">Brachionus muelleri</name>
    <dbReference type="NCBI Taxonomy" id="10195"/>
    <lineage>
        <taxon>Eukaryota</taxon>
        <taxon>Metazoa</taxon>
        <taxon>Spiralia</taxon>
        <taxon>Gnathifera</taxon>
        <taxon>Rotifera</taxon>
        <taxon>Eurotatoria</taxon>
        <taxon>Monogononta</taxon>
        <taxon>Pseudotrocha</taxon>
        <taxon>Ploima</taxon>
        <taxon>Brachionidae</taxon>
        <taxon>Brachionus</taxon>
    </lineage>
</organism>
<name>A0A3M7QVE5_BRAPC</name>
<comment type="caution">
    <text evidence="1">The sequence shown here is derived from an EMBL/GenBank/DDBJ whole genome shotgun (WGS) entry which is preliminary data.</text>
</comment>
<keyword evidence="2" id="KW-1185">Reference proteome</keyword>
<dbReference type="AlphaFoldDB" id="A0A3M7QVE5"/>
<reference evidence="1 2" key="1">
    <citation type="journal article" date="2018" name="Sci. Rep.">
        <title>Genomic signatures of local adaptation to the degree of environmental predictability in rotifers.</title>
        <authorList>
            <person name="Franch-Gras L."/>
            <person name="Hahn C."/>
            <person name="Garcia-Roger E.M."/>
            <person name="Carmona M.J."/>
            <person name="Serra M."/>
            <person name="Gomez A."/>
        </authorList>
    </citation>
    <scope>NUCLEOTIDE SEQUENCE [LARGE SCALE GENOMIC DNA]</scope>
    <source>
        <strain evidence="1">HYR1</strain>
    </source>
</reference>
<keyword evidence="1" id="KW-0378">Hydrolase</keyword>
<sequence length="286" mass="33168">SGDSIFGIIGRFSVLEKKQGLIIDKIQIFNLLKCLRNCEKHQQCQYASFNSSFCVLYSFYAKYYLQNGSKGFLYEKKNQKNFGLVNYWPIEDGQARDLVGSKDLYDSFNTVYSQDRHGSTNSALNFSGGKIRAPTGVYFGNEFTVLAWVKLKSYMQMQRLFDFGNDQVNNVIVILTCEQNYLCIEFFKGFNKDRMSTTILPDLNVWYHFGFSLKAGKVKIYLNGTLAVSFIKEVNPLYAIERTRNYFGGNDWAIPSAGDYHCDEMKFFNIELSDSEIRDEYFYEFH</sequence>
<dbReference type="Proteomes" id="UP000276133">
    <property type="component" value="Unassembled WGS sequence"/>
</dbReference>
<accession>A0A3M7QVE5</accession>
<dbReference type="EMBL" id="REGN01004999">
    <property type="protein sequence ID" value="RNA15263.1"/>
    <property type="molecule type" value="Genomic_DNA"/>
</dbReference>
<proteinExistence type="predicted"/>
<dbReference type="SUPFAM" id="SSF49899">
    <property type="entry name" value="Concanavalin A-like lectins/glucanases"/>
    <property type="match status" value="1"/>
</dbReference>
<dbReference type="OrthoDB" id="10440187at2759"/>